<evidence type="ECO:0000256" key="3">
    <source>
        <dbReference type="ARBA" id="ARBA00022448"/>
    </source>
</evidence>
<dbReference type="Gene3D" id="3.30.70.1350">
    <property type="entry name" value="Cation efflux protein, cytoplasmic domain"/>
    <property type="match status" value="1"/>
</dbReference>
<keyword evidence="7" id="KW-0864">Zinc transport</keyword>
<evidence type="ECO:0000256" key="10">
    <source>
        <dbReference type="ARBA" id="ARBA00035584"/>
    </source>
</evidence>
<evidence type="ECO:0000256" key="8">
    <source>
        <dbReference type="ARBA" id="ARBA00022989"/>
    </source>
</evidence>
<keyword evidence="7" id="KW-0862">Zinc</keyword>
<dbReference type="Gene3D" id="1.20.1510.10">
    <property type="entry name" value="Cation efflux protein transmembrane domain"/>
    <property type="match status" value="1"/>
</dbReference>
<evidence type="ECO:0000256" key="11">
    <source>
        <dbReference type="ARBA" id="ARBA00047695"/>
    </source>
</evidence>
<accession>A0A4R2LA31</accession>
<dbReference type="GO" id="GO:0015086">
    <property type="term" value="F:cadmium ion transmembrane transporter activity"/>
    <property type="evidence" value="ECO:0007669"/>
    <property type="project" value="TreeGrafter"/>
</dbReference>
<keyword evidence="5" id="KW-0408">Iron</keyword>
<evidence type="ECO:0000256" key="5">
    <source>
        <dbReference type="ARBA" id="ARBA00022496"/>
    </source>
</evidence>
<dbReference type="GO" id="GO:0015341">
    <property type="term" value="F:zinc efflux antiporter activity"/>
    <property type="evidence" value="ECO:0007669"/>
    <property type="project" value="TreeGrafter"/>
</dbReference>
<feature type="domain" description="Cation efflux protein transmembrane" evidence="16">
    <location>
        <begin position="21"/>
        <end position="212"/>
    </location>
</feature>
<name>A0A4R2LA31_9GAMM</name>
<keyword evidence="9 15" id="KW-0472">Membrane</keyword>
<feature type="domain" description="Cation efflux protein cytoplasmic" evidence="17">
    <location>
        <begin position="216"/>
        <end position="292"/>
    </location>
</feature>
<feature type="transmembrane region" description="Helical" evidence="15">
    <location>
        <begin position="21"/>
        <end position="39"/>
    </location>
</feature>
<evidence type="ECO:0000256" key="4">
    <source>
        <dbReference type="ARBA" id="ARBA00022475"/>
    </source>
</evidence>
<organism evidence="18 19">
    <name type="scientific">Chromatocurvus halotolerans</name>
    <dbReference type="NCBI Taxonomy" id="1132028"/>
    <lineage>
        <taxon>Bacteria</taxon>
        <taxon>Pseudomonadati</taxon>
        <taxon>Pseudomonadota</taxon>
        <taxon>Gammaproteobacteria</taxon>
        <taxon>Cellvibrionales</taxon>
        <taxon>Halieaceae</taxon>
        <taxon>Chromatocurvus</taxon>
    </lineage>
</organism>
<evidence type="ECO:0000256" key="13">
    <source>
        <dbReference type="ARBA" id="ARBA00062926"/>
    </source>
</evidence>
<evidence type="ECO:0000256" key="14">
    <source>
        <dbReference type="ARBA" id="ARBA00072262"/>
    </source>
</evidence>
<feature type="transmembrane region" description="Helical" evidence="15">
    <location>
        <begin position="87"/>
        <end position="105"/>
    </location>
</feature>
<evidence type="ECO:0000256" key="6">
    <source>
        <dbReference type="ARBA" id="ARBA00022692"/>
    </source>
</evidence>
<sequence length="306" mass="33248">MADTPLHPSDAARLMRLATNASVAVAITLILAKAVAYAQTGSMSILASLIDSIMDSGASLLNLFAVRYALAPADRKHRFGHGKAESISALAQSTLIIASGIYLLIEAGKRLRAPQELPTLEIGIAVMLFTIVATLALLALQHYVIRRTQSAAIRADALHYRTDLLTNSAVILALILAHWGWSGMDPLFACGIAVYILLTARHIMSDALNELLDRELPEARRQLIRDTANRHAGVHGIHDLRTRSSGRVDFIELHLELDGDLSLRQAHRIADEVIAAIKVEIPGADVVIHQDPAGLREIRQEETLAD</sequence>
<dbReference type="InterPro" id="IPR002524">
    <property type="entry name" value="Cation_efflux"/>
</dbReference>
<gene>
    <name evidence="18" type="ORF">EV688_10565</name>
</gene>
<dbReference type="InterPro" id="IPR050291">
    <property type="entry name" value="CDF_Transporter"/>
</dbReference>
<proteinExistence type="inferred from homology"/>
<dbReference type="Pfam" id="PF16916">
    <property type="entry name" value="ZT_dimer"/>
    <property type="match status" value="1"/>
</dbReference>
<protein>
    <recommendedName>
        <fullName evidence="14">Cation-efflux pump FieF</fullName>
    </recommendedName>
</protein>
<comment type="subunit">
    <text evidence="13">Homodimer. The subunits are held together in a parallel orientation through zinc binding at the interface of the cytoplasmic domains.</text>
</comment>
<dbReference type="InterPro" id="IPR058533">
    <property type="entry name" value="Cation_efflux_TM"/>
</dbReference>
<dbReference type="PANTHER" id="PTHR43840">
    <property type="entry name" value="MITOCHONDRIAL METAL TRANSPORTER 1-RELATED"/>
    <property type="match status" value="1"/>
</dbReference>
<dbReference type="RefSeq" id="WP_162883813.1">
    <property type="nucleotide sequence ID" value="NZ_QQSW01000003.1"/>
</dbReference>
<keyword evidence="6 15" id="KW-0812">Transmembrane</keyword>
<comment type="caution">
    <text evidence="18">The sequence shown here is derived from an EMBL/GenBank/DDBJ whole genome shotgun (WGS) entry which is preliminary data.</text>
</comment>
<dbReference type="InterPro" id="IPR027469">
    <property type="entry name" value="Cation_efflux_TMD_sf"/>
</dbReference>
<comment type="subcellular location">
    <subcellularLocation>
        <location evidence="1">Cell membrane</location>
        <topology evidence="1">Multi-pass membrane protein</topology>
    </subcellularLocation>
</comment>
<keyword evidence="4" id="KW-1003">Cell membrane</keyword>
<evidence type="ECO:0000259" key="16">
    <source>
        <dbReference type="Pfam" id="PF01545"/>
    </source>
</evidence>
<evidence type="ECO:0000259" key="17">
    <source>
        <dbReference type="Pfam" id="PF16916"/>
    </source>
</evidence>
<evidence type="ECO:0000256" key="12">
    <source>
        <dbReference type="ARBA" id="ARBA00050984"/>
    </source>
</evidence>
<comment type="catalytic activity">
    <reaction evidence="12">
        <text>Cd(2+)(in) + H(+)(out) = Cd(2+)(out) + H(+)(in)</text>
        <dbReference type="Rhea" id="RHEA:28739"/>
        <dbReference type="ChEBI" id="CHEBI:15378"/>
        <dbReference type="ChEBI" id="CHEBI:48775"/>
    </reaction>
</comment>
<keyword evidence="7" id="KW-0406">Ion transport</keyword>
<dbReference type="AlphaFoldDB" id="A0A4R2LA31"/>
<keyword evidence="5" id="KW-0410">Iron transport</keyword>
<dbReference type="GO" id="GO:0006882">
    <property type="term" value="P:intracellular zinc ion homeostasis"/>
    <property type="evidence" value="ECO:0007669"/>
    <property type="project" value="TreeGrafter"/>
</dbReference>
<dbReference type="Pfam" id="PF01545">
    <property type="entry name" value="Cation_efflux"/>
    <property type="match status" value="1"/>
</dbReference>
<evidence type="ECO:0000256" key="15">
    <source>
        <dbReference type="SAM" id="Phobius"/>
    </source>
</evidence>
<dbReference type="InterPro" id="IPR027470">
    <property type="entry name" value="Cation_efflux_CTD"/>
</dbReference>
<reference evidence="18 19" key="1">
    <citation type="submission" date="2019-03" db="EMBL/GenBank/DDBJ databases">
        <title>Genomic Encyclopedia of Type Strains, Phase IV (KMG-IV): sequencing the most valuable type-strain genomes for metagenomic binning, comparative biology and taxonomic classification.</title>
        <authorList>
            <person name="Goeker M."/>
        </authorList>
    </citation>
    <scope>NUCLEOTIDE SEQUENCE [LARGE SCALE GENOMIC DNA]</scope>
    <source>
        <strain evidence="18 19">DSM 23344</strain>
    </source>
</reference>
<dbReference type="SUPFAM" id="SSF160240">
    <property type="entry name" value="Cation efflux protein cytoplasmic domain-like"/>
    <property type="match status" value="1"/>
</dbReference>
<dbReference type="FunFam" id="3.30.70.1350:FF:000002">
    <property type="entry name" value="Ferrous-iron efflux pump FieF"/>
    <property type="match status" value="1"/>
</dbReference>
<dbReference type="GO" id="GO:0005886">
    <property type="term" value="C:plasma membrane"/>
    <property type="evidence" value="ECO:0007669"/>
    <property type="project" value="UniProtKB-SubCell"/>
</dbReference>
<dbReference type="GO" id="GO:0015093">
    <property type="term" value="F:ferrous iron transmembrane transporter activity"/>
    <property type="evidence" value="ECO:0007669"/>
    <property type="project" value="TreeGrafter"/>
</dbReference>
<evidence type="ECO:0000256" key="7">
    <source>
        <dbReference type="ARBA" id="ARBA00022906"/>
    </source>
</evidence>
<comment type="catalytic activity">
    <reaction evidence="11">
        <text>Zn(2+)(in) + H(+)(out) = Zn(2+)(out) + H(+)(in)</text>
        <dbReference type="Rhea" id="RHEA:28839"/>
        <dbReference type="ChEBI" id="CHEBI:15378"/>
        <dbReference type="ChEBI" id="CHEBI:29105"/>
    </reaction>
</comment>
<evidence type="ECO:0000256" key="9">
    <source>
        <dbReference type="ARBA" id="ARBA00023136"/>
    </source>
</evidence>
<keyword evidence="19" id="KW-1185">Reference proteome</keyword>
<dbReference type="FunFam" id="1.20.1510.10:FF:000001">
    <property type="entry name" value="Ferrous-iron efflux pump FieF"/>
    <property type="match status" value="1"/>
</dbReference>
<dbReference type="Proteomes" id="UP000294980">
    <property type="component" value="Unassembled WGS sequence"/>
</dbReference>
<dbReference type="SUPFAM" id="SSF161111">
    <property type="entry name" value="Cation efflux protein transmembrane domain-like"/>
    <property type="match status" value="1"/>
</dbReference>
<dbReference type="NCBIfam" id="TIGR01297">
    <property type="entry name" value="CDF"/>
    <property type="match status" value="1"/>
</dbReference>
<keyword evidence="3" id="KW-0813">Transport</keyword>
<comment type="similarity">
    <text evidence="2">Belongs to the cation diffusion facilitator (CDF) transporter (TC 2.A.4) family. FieF subfamily.</text>
</comment>
<feature type="transmembrane region" description="Helical" evidence="15">
    <location>
        <begin position="125"/>
        <end position="144"/>
    </location>
</feature>
<comment type="catalytic activity">
    <reaction evidence="10">
        <text>Fe(2+)(in) + H(+)(out) = Fe(2+)(out) + H(+)(in)</text>
        <dbReference type="Rhea" id="RHEA:29439"/>
        <dbReference type="ChEBI" id="CHEBI:15378"/>
        <dbReference type="ChEBI" id="CHEBI:29033"/>
    </reaction>
</comment>
<dbReference type="PANTHER" id="PTHR43840:SF41">
    <property type="entry name" value="CATION-EFFLUX PUMP FIEF"/>
    <property type="match status" value="1"/>
</dbReference>
<evidence type="ECO:0000313" key="19">
    <source>
        <dbReference type="Proteomes" id="UP000294980"/>
    </source>
</evidence>
<evidence type="ECO:0000256" key="1">
    <source>
        <dbReference type="ARBA" id="ARBA00004651"/>
    </source>
</evidence>
<dbReference type="EMBL" id="SLWX01000005">
    <property type="protein sequence ID" value="TCO76105.1"/>
    <property type="molecule type" value="Genomic_DNA"/>
</dbReference>
<dbReference type="InterPro" id="IPR036837">
    <property type="entry name" value="Cation_efflux_CTD_sf"/>
</dbReference>
<keyword evidence="8 15" id="KW-1133">Transmembrane helix</keyword>
<evidence type="ECO:0000256" key="2">
    <source>
        <dbReference type="ARBA" id="ARBA00010212"/>
    </source>
</evidence>
<feature type="transmembrane region" description="Helical" evidence="15">
    <location>
        <begin position="164"/>
        <end position="180"/>
    </location>
</feature>
<evidence type="ECO:0000313" key="18">
    <source>
        <dbReference type="EMBL" id="TCO76105.1"/>
    </source>
</evidence>